<protein>
    <submittedName>
        <fullName evidence="1">Uncharacterized protein</fullName>
    </submittedName>
</protein>
<proteinExistence type="predicted"/>
<reference evidence="1 2" key="1">
    <citation type="journal article" date="2014" name="BMC Genomics">
        <title>Comparison of environmental and isolate Sulfobacillus genomes reveals diverse carbon, sulfur, nitrogen, and hydrogen metabolisms.</title>
        <authorList>
            <person name="Justice N.B."/>
            <person name="Norman A."/>
            <person name="Brown C.T."/>
            <person name="Singh A."/>
            <person name="Thomas B.C."/>
            <person name="Banfield J.F."/>
        </authorList>
    </citation>
    <scope>NUCLEOTIDE SEQUENCE [LARGE SCALE GENOMIC DNA]</scope>
    <source>
        <strain evidence="1">AMDSBA4</strain>
    </source>
</reference>
<accession>A0A2T2XE33</accession>
<sequence>MVIGIEAWAEKTLPQFCTESCAVRGAVWLRWSHLTPAGWIGRKWHKNTKTWACSGKIEVITPSILKERARMAIIPQMQLFSWEAVQPLGDLERLQWVLDTIPDAPLMRILDTPPRTQAQ</sequence>
<evidence type="ECO:0000313" key="1">
    <source>
        <dbReference type="EMBL" id="PSR32773.1"/>
    </source>
</evidence>
<gene>
    <name evidence="1" type="ORF">C7B46_12790</name>
</gene>
<evidence type="ECO:0000313" key="2">
    <source>
        <dbReference type="Proteomes" id="UP000242972"/>
    </source>
</evidence>
<dbReference type="AlphaFoldDB" id="A0A2T2XE33"/>
<dbReference type="EMBL" id="PXYW01000032">
    <property type="protein sequence ID" value="PSR32773.1"/>
    <property type="molecule type" value="Genomic_DNA"/>
</dbReference>
<comment type="caution">
    <text evidence="1">The sequence shown here is derived from an EMBL/GenBank/DDBJ whole genome shotgun (WGS) entry which is preliminary data.</text>
</comment>
<organism evidence="1 2">
    <name type="scientific">Sulfobacillus benefaciens</name>
    <dbReference type="NCBI Taxonomy" id="453960"/>
    <lineage>
        <taxon>Bacteria</taxon>
        <taxon>Bacillati</taxon>
        <taxon>Bacillota</taxon>
        <taxon>Clostridia</taxon>
        <taxon>Eubacteriales</taxon>
        <taxon>Clostridiales Family XVII. Incertae Sedis</taxon>
        <taxon>Sulfobacillus</taxon>
    </lineage>
</organism>
<name>A0A2T2XE33_9FIRM</name>
<dbReference type="Proteomes" id="UP000242972">
    <property type="component" value="Unassembled WGS sequence"/>
</dbReference>